<dbReference type="Proteomes" id="UP000240739">
    <property type="component" value="Unassembled WGS sequence"/>
</dbReference>
<sequence length="220" mass="24628">MAHGPVTLFDALVSMEVGSRFESLGDSELDLLVRYHEVCCGLGSSTFFSQPIRFSVKAAPEESYERLDHAGRDPLRSMTMDFRQLWMKKEPARFHAILGLLRQRVASQTTLADSTKAILDLLGRRHRDERNVGLMRHVWADDPMGPPIREFTAEQVINDWLYGGAFHFDADAASRVAAWSPVAYEWSLVKAIKGIAVVCWELDVLVGAIVEDQRPTALAA</sequence>
<protein>
    <submittedName>
        <fullName evidence="1">Uncharacterized protein</fullName>
    </submittedName>
</protein>
<dbReference type="AlphaFoldDB" id="A0A2T4UH79"/>
<evidence type="ECO:0000313" key="2">
    <source>
        <dbReference type="Proteomes" id="UP000240739"/>
    </source>
</evidence>
<proteinExistence type="predicted"/>
<organism evidence="1 2">
    <name type="scientific">Paraconexibacter algicola</name>
    <dbReference type="NCBI Taxonomy" id="2133960"/>
    <lineage>
        <taxon>Bacteria</taxon>
        <taxon>Bacillati</taxon>
        <taxon>Actinomycetota</taxon>
        <taxon>Thermoleophilia</taxon>
        <taxon>Solirubrobacterales</taxon>
        <taxon>Paraconexibacteraceae</taxon>
        <taxon>Paraconexibacter</taxon>
    </lineage>
</organism>
<accession>A0A2T4UH79</accession>
<gene>
    <name evidence="1" type="ORF">C7Y72_02485</name>
</gene>
<keyword evidence="2" id="KW-1185">Reference proteome</keyword>
<evidence type="ECO:0000313" key="1">
    <source>
        <dbReference type="EMBL" id="PTL58604.1"/>
    </source>
</evidence>
<reference evidence="1 2" key="1">
    <citation type="submission" date="2018-03" db="EMBL/GenBank/DDBJ databases">
        <title>Aquarubrobacter algicola gen. nov., sp. nov., a novel actinobacterium isolated from shallow eutrophic lake during the end of cyanobacterial harmful algal blooms.</title>
        <authorList>
            <person name="Chun S.J."/>
        </authorList>
    </citation>
    <scope>NUCLEOTIDE SEQUENCE [LARGE SCALE GENOMIC DNA]</scope>
    <source>
        <strain evidence="1 2">Seoho-28</strain>
    </source>
</reference>
<name>A0A2T4UH79_9ACTN</name>
<dbReference type="EMBL" id="PYYB01000001">
    <property type="protein sequence ID" value="PTL58604.1"/>
    <property type="molecule type" value="Genomic_DNA"/>
</dbReference>
<dbReference type="RefSeq" id="WP_107567041.1">
    <property type="nucleotide sequence ID" value="NZ_PYYB01000001.1"/>
</dbReference>
<comment type="caution">
    <text evidence="1">The sequence shown here is derived from an EMBL/GenBank/DDBJ whole genome shotgun (WGS) entry which is preliminary data.</text>
</comment>